<keyword evidence="1" id="KW-0472">Membrane</keyword>
<reference evidence="2" key="1">
    <citation type="journal article" date="2017" name="Nature">
        <title>The sunflower genome provides insights into oil metabolism, flowering and Asterid evolution.</title>
        <authorList>
            <person name="Badouin H."/>
            <person name="Gouzy J."/>
            <person name="Grassa C.J."/>
            <person name="Murat F."/>
            <person name="Staton S.E."/>
            <person name="Cottret L."/>
            <person name="Lelandais-Briere C."/>
            <person name="Owens G.L."/>
            <person name="Carrere S."/>
            <person name="Mayjonade B."/>
            <person name="Legrand L."/>
            <person name="Gill N."/>
            <person name="Kane N.C."/>
            <person name="Bowers J.E."/>
            <person name="Hubner S."/>
            <person name="Bellec A."/>
            <person name="Berard A."/>
            <person name="Berges H."/>
            <person name="Blanchet N."/>
            <person name="Boniface M.C."/>
            <person name="Brunel D."/>
            <person name="Catrice O."/>
            <person name="Chaidir N."/>
            <person name="Claudel C."/>
            <person name="Donnadieu C."/>
            <person name="Faraut T."/>
            <person name="Fievet G."/>
            <person name="Helmstetter N."/>
            <person name="King M."/>
            <person name="Knapp S.J."/>
            <person name="Lai Z."/>
            <person name="Le Paslier M.C."/>
            <person name="Lippi Y."/>
            <person name="Lorenzon L."/>
            <person name="Mandel J.R."/>
            <person name="Marage G."/>
            <person name="Marchand G."/>
            <person name="Marquand E."/>
            <person name="Bret-Mestries E."/>
            <person name="Morien E."/>
            <person name="Nambeesan S."/>
            <person name="Nguyen T."/>
            <person name="Pegot-Espagnet P."/>
            <person name="Pouilly N."/>
            <person name="Raftis F."/>
            <person name="Sallet E."/>
            <person name="Schiex T."/>
            <person name="Thomas J."/>
            <person name="Vandecasteele C."/>
            <person name="Vares D."/>
            <person name="Vear F."/>
            <person name="Vautrin S."/>
            <person name="Crespi M."/>
            <person name="Mangin B."/>
            <person name="Burke J.M."/>
            <person name="Salse J."/>
            <person name="Munos S."/>
            <person name="Vincourt P."/>
            <person name="Rieseberg L.H."/>
            <person name="Langlade N.B."/>
        </authorList>
    </citation>
    <scope>NUCLEOTIDE SEQUENCE</scope>
    <source>
        <tissue evidence="2">Leaves</tissue>
    </source>
</reference>
<dbReference type="GO" id="GO:0016491">
    <property type="term" value="F:oxidoreductase activity"/>
    <property type="evidence" value="ECO:0007669"/>
    <property type="project" value="UniProtKB-KW"/>
</dbReference>
<dbReference type="EMBL" id="MNCJ02000318">
    <property type="protein sequence ID" value="KAF5815919.1"/>
    <property type="molecule type" value="Genomic_DNA"/>
</dbReference>
<dbReference type="Gramene" id="mRNA:HanXRQr2_Chr03g0128561">
    <property type="protein sequence ID" value="CDS:HanXRQr2_Chr03g0128561.1"/>
    <property type="gene ID" value="HanXRQr2_Chr03g0128561"/>
</dbReference>
<comment type="caution">
    <text evidence="2">The sequence shown here is derived from an EMBL/GenBank/DDBJ whole genome shotgun (WGS) entry which is preliminary data.</text>
</comment>
<keyword evidence="1" id="KW-0812">Transmembrane</keyword>
<evidence type="ECO:0000313" key="2">
    <source>
        <dbReference type="EMBL" id="KAF5815919.1"/>
    </source>
</evidence>
<keyword evidence="1" id="KW-1133">Transmembrane helix</keyword>
<feature type="transmembrane region" description="Helical" evidence="1">
    <location>
        <begin position="78"/>
        <end position="96"/>
    </location>
</feature>
<dbReference type="AlphaFoldDB" id="A0A9K3JIZ5"/>
<reference evidence="2" key="2">
    <citation type="submission" date="2020-06" db="EMBL/GenBank/DDBJ databases">
        <title>Helianthus annuus Genome sequencing and assembly Release 2.</title>
        <authorList>
            <person name="Gouzy J."/>
            <person name="Langlade N."/>
            <person name="Munos S."/>
        </authorList>
    </citation>
    <scope>NUCLEOTIDE SEQUENCE</scope>
    <source>
        <tissue evidence="2">Leaves</tissue>
    </source>
</reference>
<evidence type="ECO:0000313" key="3">
    <source>
        <dbReference type="Proteomes" id="UP000215914"/>
    </source>
</evidence>
<keyword evidence="2" id="KW-0560">Oxidoreductase</keyword>
<sequence length="97" mass="10509">MALLTRQSHHLALLASSTRVAASIHTTVPTLAEGFSYLASYSRPGPPSTASATGLFKTTEFVISKVGDLMDWARRVSIWPVIFGLACWLGMIWICLG</sequence>
<proteinExistence type="predicted"/>
<gene>
    <name evidence="2" type="ORF">HanXRQr2_Chr03g0128561</name>
</gene>
<dbReference type="Proteomes" id="UP000215914">
    <property type="component" value="Unassembled WGS sequence"/>
</dbReference>
<organism evidence="2 3">
    <name type="scientific">Helianthus annuus</name>
    <name type="common">Common sunflower</name>
    <dbReference type="NCBI Taxonomy" id="4232"/>
    <lineage>
        <taxon>Eukaryota</taxon>
        <taxon>Viridiplantae</taxon>
        <taxon>Streptophyta</taxon>
        <taxon>Embryophyta</taxon>
        <taxon>Tracheophyta</taxon>
        <taxon>Spermatophyta</taxon>
        <taxon>Magnoliopsida</taxon>
        <taxon>eudicotyledons</taxon>
        <taxon>Gunneridae</taxon>
        <taxon>Pentapetalae</taxon>
        <taxon>asterids</taxon>
        <taxon>campanulids</taxon>
        <taxon>Asterales</taxon>
        <taxon>Asteraceae</taxon>
        <taxon>Asteroideae</taxon>
        <taxon>Heliantheae alliance</taxon>
        <taxon>Heliantheae</taxon>
        <taxon>Helianthus</taxon>
    </lineage>
</organism>
<name>A0A9K3JIZ5_HELAN</name>
<keyword evidence="3" id="KW-1185">Reference proteome</keyword>
<accession>A0A9K3JIZ5</accession>
<evidence type="ECO:0000256" key="1">
    <source>
        <dbReference type="SAM" id="Phobius"/>
    </source>
</evidence>
<dbReference type="EC" id="1.6.99.3" evidence="2"/>
<protein>
    <submittedName>
        <fullName evidence="2">NADH dehydrogenase, NADH:ubiquinone reductase (H(+)-translocating)</fullName>
        <ecNumber evidence="2">1.6.99.3</ecNumber>
    </submittedName>
</protein>